<organism evidence="2 3">
    <name type="scientific">Acrocarpospora pleiomorpha</name>
    <dbReference type="NCBI Taxonomy" id="90975"/>
    <lineage>
        <taxon>Bacteria</taxon>
        <taxon>Bacillati</taxon>
        <taxon>Actinomycetota</taxon>
        <taxon>Actinomycetes</taxon>
        <taxon>Streptosporangiales</taxon>
        <taxon>Streptosporangiaceae</taxon>
        <taxon>Acrocarpospora</taxon>
    </lineage>
</organism>
<accession>A0A5M3XH31</accession>
<dbReference type="Proteomes" id="UP000377595">
    <property type="component" value="Unassembled WGS sequence"/>
</dbReference>
<dbReference type="OrthoDB" id="9813301at2"/>
<evidence type="ECO:0000259" key="1">
    <source>
        <dbReference type="Pfam" id="PF12229"/>
    </source>
</evidence>
<name>A0A5M3XH31_9ACTN</name>
<dbReference type="InterPro" id="IPR052913">
    <property type="entry name" value="Glycopeptide_resist_protein"/>
</dbReference>
<dbReference type="InterPro" id="IPR022029">
    <property type="entry name" value="YoaR-like_PG-bd"/>
</dbReference>
<dbReference type="AlphaFoldDB" id="A0A5M3XH31"/>
<evidence type="ECO:0000313" key="3">
    <source>
        <dbReference type="Proteomes" id="UP000377595"/>
    </source>
</evidence>
<evidence type="ECO:0000313" key="2">
    <source>
        <dbReference type="EMBL" id="GES20310.1"/>
    </source>
</evidence>
<protein>
    <recommendedName>
        <fullName evidence="1">YoaR-like putative peptidoglycan binding domain-containing protein</fullName>
    </recommendedName>
</protein>
<dbReference type="Pfam" id="PF04294">
    <property type="entry name" value="VanW"/>
    <property type="match status" value="1"/>
</dbReference>
<dbReference type="EMBL" id="BLAF01000016">
    <property type="protein sequence ID" value="GES20310.1"/>
    <property type="molecule type" value="Genomic_DNA"/>
</dbReference>
<comment type="caution">
    <text evidence="2">The sequence shown here is derived from an EMBL/GenBank/DDBJ whole genome shotgun (WGS) entry which is preliminary data.</text>
</comment>
<dbReference type="RefSeq" id="WP_155345366.1">
    <property type="nucleotide sequence ID" value="NZ_BAAAHM010000021.1"/>
</dbReference>
<sequence>MSGRAVDQAASARALQEAYLTGGRTVTFPTRVVPPPVSAAEVRRVASSTAKAAVADPVTLTNGSRTAVLTADVLASGLRFVPDGQGGLRPRFDARKAIDGIESKLVDGAQAPRDASFKVSKGRPVIVPARAGQGVDTAALQTAVERVVAEGGSRTIPVSLTRAQPRLTTAKAGALGIKEKVSSFTTYHPCCAPRVTNIHRIADILDGRLVMPGETFSLNGVVGKRDTARGFVEAPMILNGRFVNDVGGGISQFATTMFNAVFFGGFQDVQHTPHIFYISRYPAGRESTVSFPQPDFRWRNDSPYGVLVTTSYTATSVTVDFWSTKRFEVESESSPRYDVRPIQTLTDSGPDCIPMEGVQGFSIDVTRIFKRNGKEIRRQKFHTVYAPEPRLTCQS</sequence>
<proteinExistence type="predicted"/>
<feature type="domain" description="YoaR-like putative peptidoglycan binding" evidence="1">
    <location>
        <begin position="88"/>
        <end position="156"/>
    </location>
</feature>
<dbReference type="Pfam" id="PF12229">
    <property type="entry name" value="PG_binding_4"/>
    <property type="match status" value="1"/>
</dbReference>
<keyword evidence="3" id="KW-1185">Reference proteome</keyword>
<dbReference type="InterPro" id="IPR007391">
    <property type="entry name" value="Vancomycin_resist_VanW"/>
</dbReference>
<gene>
    <name evidence="2" type="ORF">Aple_032060</name>
</gene>
<dbReference type="PANTHER" id="PTHR35788">
    <property type="entry name" value="EXPORTED PROTEIN-RELATED"/>
    <property type="match status" value="1"/>
</dbReference>
<dbReference type="PANTHER" id="PTHR35788:SF1">
    <property type="entry name" value="EXPORTED PROTEIN"/>
    <property type="match status" value="1"/>
</dbReference>
<reference evidence="2 3" key="1">
    <citation type="submission" date="2019-10" db="EMBL/GenBank/DDBJ databases">
        <title>Whole genome shotgun sequence of Acrocarpospora pleiomorpha NBRC 16267.</title>
        <authorList>
            <person name="Ichikawa N."/>
            <person name="Kimura A."/>
            <person name="Kitahashi Y."/>
            <person name="Komaki H."/>
            <person name="Oguchi A."/>
        </authorList>
    </citation>
    <scope>NUCLEOTIDE SEQUENCE [LARGE SCALE GENOMIC DNA]</scope>
    <source>
        <strain evidence="2 3">NBRC 16267</strain>
    </source>
</reference>